<evidence type="ECO:0000313" key="1">
    <source>
        <dbReference type="EMBL" id="MCI19142.1"/>
    </source>
</evidence>
<accession>A0A392Q5F2</accession>
<proteinExistence type="predicted"/>
<dbReference type="AlphaFoldDB" id="A0A392Q5F2"/>
<organism evidence="1 2">
    <name type="scientific">Trifolium medium</name>
    <dbReference type="NCBI Taxonomy" id="97028"/>
    <lineage>
        <taxon>Eukaryota</taxon>
        <taxon>Viridiplantae</taxon>
        <taxon>Streptophyta</taxon>
        <taxon>Embryophyta</taxon>
        <taxon>Tracheophyta</taxon>
        <taxon>Spermatophyta</taxon>
        <taxon>Magnoliopsida</taxon>
        <taxon>eudicotyledons</taxon>
        <taxon>Gunneridae</taxon>
        <taxon>Pentapetalae</taxon>
        <taxon>rosids</taxon>
        <taxon>fabids</taxon>
        <taxon>Fabales</taxon>
        <taxon>Fabaceae</taxon>
        <taxon>Papilionoideae</taxon>
        <taxon>50 kb inversion clade</taxon>
        <taxon>NPAAA clade</taxon>
        <taxon>Hologalegina</taxon>
        <taxon>IRL clade</taxon>
        <taxon>Trifolieae</taxon>
        <taxon>Trifolium</taxon>
    </lineage>
</organism>
<keyword evidence="2" id="KW-1185">Reference proteome</keyword>
<evidence type="ECO:0000313" key="2">
    <source>
        <dbReference type="Proteomes" id="UP000265520"/>
    </source>
</evidence>
<comment type="caution">
    <text evidence="1">The sequence shown here is derived from an EMBL/GenBank/DDBJ whole genome shotgun (WGS) entry which is preliminary data.</text>
</comment>
<reference evidence="1 2" key="1">
    <citation type="journal article" date="2018" name="Front. Plant Sci.">
        <title>Red Clover (Trifolium pratense) and Zigzag Clover (T. medium) - A Picture of Genomic Similarities and Differences.</title>
        <authorList>
            <person name="Dluhosova J."/>
            <person name="Istvanek J."/>
            <person name="Nedelnik J."/>
            <person name="Repkova J."/>
        </authorList>
    </citation>
    <scope>NUCLEOTIDE SEQUENCE [LARGE SCALE GENOMIC DNA]</scope>
    <source>
        <strain evidence="2">cv. 10/8</strain>
        <tissue evidence="1">Leaf</tissue>
    </source>
</reference>
<protein>
    <submittedName>
        <fullName evidence="1">Resistance protein</fullName>
    </submittedName>
</protein>
<sequence length="118" mass="13793">MFEGCGIEKIVKEIETPHMVELLQELPCTEGTNTVDEVMRVVEENEGLLDKEISIGQKRENENKAKIDRVIDEICALFNKKEMGRIWTPQSMYLKFMEFLPNRRKMTEDVLSVSFWPP</sequence>
<name>A0A392Q5F2_9FABA</name>
<dbReference type="EMBL" id="LXQA010113435">
    <property type="protein sequence ID" value="MCI19142.1"/>
    <property type="molecule type" value="Genomic_DNA"/>
</dbReference>
<dbReference type="Proteomes" id="UP000265520">
    <property type="component" value="Unassembled WGS sequence"/>
</dbReference>